<dbReference type="OrthoDB" id="26899at2759"/>
<keyword evidence="5" id="KW-0808">Transferase</keyword>
<comment type="subcellular location">
    <subcellularLocation>
        <location evidence="1">Nucleus</location>
    </subcellularLocation>
</comment>
<dbReference type="GO" id="GO:0030915">
    <property type="term" value="C:Smc5-Smc6 complex"/>
    <property type="evidence" value="ECO:0007669"/>
    <property type="project" value="InterPro"/>
</dbReference>
<comment type="similarity">
    <text evidence="3">Belongs to the NSE2 family.</text>
</comment>
<proteinExistence type="inferred from homology"/>
<dbReference type="Pfam" id="PF11789">
    <property type="entry name" value="zf-Nse"/>
    <property type="match status" value="1"/>
</dbReference>
<dbReference type="GO" id="GO:0061665">
    <property type="term" value="F:SUMO ligase activity"/>
    <property type="evidence" value="ECO:0007669"/>
    <property type="project" value="TreeGrafter"/>
</dbReference>
<feature type="coiled-coil region" evidence="14">
    <location>
        <begin position="100"/>
        <end position="127"/>
    </location>
</feature>
<dbReference type="AlphaFoldDB" id="A0A8R2H766"/>
<reference evidence="17" key="1">
    <citation type="submission" date="2010-06" db="EMBL/GenBank/DDBJ databases">
        <authorList>
            <person name="Jiang H."/>
            <person name="Abraham K."/>
            <person name="Ali S."/>
            <person name="Alsbrooks S.L."/>
            <person name="Anim B.N."/>
            <person name="Anosike U.S."/>
            <person name="Attaway T."/>
            <person name="Bandaranaike D.P."/>
            <person name="Battles P.K."/>
            <person name="Bell S.N."/>
            <person name="Bell A.V."/>
            <person name="Beltran B."/>
            <person name="Bickham C."/>
            <person name="Bustamante Y."/>
            <person name="Caleb T."/>
            <person name="Canada A."/>
            <person name="Cardenas V."/>
            <person name="Carter K."/>
            <person name="Chacko J."/>
            <person name="Chandrabose M.N."/>
            <person name="Chavez D."/>
            <person name="Chavez A."/>
            <person name="Chen L."/>
            <person name="Chu H.-S."/>
            <person name="Claassen K.J."/>
            <person name="Cockrell R."/>
            <person name="Collins M."/>
            <person name="Cooper J.A."/>
            <person name="Cree A."/>
            <person name="Curry S.M."/>
            <person name="Da Y."/>
            <person name="Dao M.D."/>
            <person name="Das B."/>
            <person name="Davila M.-L."/>
            <person name="Davy-Carroll L."/>
            <person name="Denson S."/>
            <person name="Dinh H."/>
            <person name="Ebong V.E."/>
            <person name="Edwards J.R."/>
            <person name="Egan A."/>
            <person name="El-Daye J."/>
            <person name="Escobedo L."/>
            <person name="Fernandez S."/>
            <person name="Fernando P.R."/>
            <person name="Flagg N."/>
            <person name="Forbes L.D."/>
            <person name="Fowler R.G."/>
            <person name="Fu Q."/>
            <person name="Gabisi R.A."/>
            <person name="Ganer J."/>
            <person name="Garbino Pronczuk A."/>
            <person name="Garcia R.M."/>
            <person name="Garner T."/>
            <person name="Garrett T.E."/>
            <person name="Gonzalez D.A."/>
            <person name="Hamid H."/>
            <person name="Hawkins E.S."/>
            <person name="Hirani K."/>
            <person name="Hogues M.E."/>
            <person name="Hollins B."/>
            <person name="Hsiao C.-H."/>
            <person name="Jabil R."/>
            <person name="James M.L."/>
            <person name="Jhangiani S.N."/>
            <person name="Johnson B."/>
            <person name="Johnson Q."/>
            <person name="Joshi V."/>
            <person name="Kalu J.B."/>
            <person name="Kam C."/>
            <person name="Kashfia A."/>
            <person name="Keebler J."/>
            <person name="Kisamo H."/>
            <person name="Kovar C.L."/>
            <person name="Lago L.A."/>
            <person name="Lai C.-Y."/>
            <person name="Laidlaw J."/>
            <person name="Lara F."/>
            <person name="Le T.-K."/>
            <person name="Lee S.L."/>
            <person name="Legall F.H."/>
            <person name="Lemon S.J."/>
            <person name="Lewis L.R."/>
            <person name="Li B."/>
            <person name="Liu Y."/>
            <person name="Liu Y.-S."/>
            <person name="Lopez J."/>
            <person name="Lozado R.J."/>
            <person name="Lu J."/>
            <person name="Madu R.C."/>
            <person name="Maheshwari M."/>
            <person name="Maheshwari R."/>
            <person name="Malloy K."/>
            <person name="Martinez E."/>
            <person name="Mathew T."/>
            <person name="Mercado I.C."/>
            <person name="Mercado C."/>
            <person name="Meyer B."/>
            <person name="Montgomery K."/>
            <person name="Morgan M.B."/>
            <person name="Munidasa M."/>
            <person name="Nazareth L.V."/>
            <person name="Nelson J."/>
            <person name="Ng B.M."/>
            <person name="Nguyen N.B."/>
            <person name="Nguyen P.Q."/>
            <person name="Nguyen T."/>
            <person name="Obregon M."/>
            <person name="Okwuonu G.O."/>
            <person name="Onwere C.G."/>
            <person name="Orozco G."/>
            <person name="Parra A."/>
            <person name="Patel S."/>
            <person name="Patil S."/>
            <person name="Perez A."/>
            <person name="Perez Y."/>
            <person name="Pham C."/>
            <person name="Primus E.L."/>
            <person name="Pu L.-L."/>
            <person name="Puazo M."/>
            <person name="Qin X."/>
            <person name="Quiroz J.B."/>
            <person name="Reese J."/>
            <person name="Richards S."/>
            <person name="Rives C.M."/>
            <person name="Robberts R."/>
            <person name="Ruiz S.J."/>
            <person name="Ruiz M.J."/>
            <person name="Santibanez J."/>
            <person name="Schneider B.W."/>
            <person name="Sisson I."/>
            <person name="Smith M."/>
            <person name="Sodergren E."/>
            <person name="Song X.-Z."/>
            <person name="Song B.B."/>
            <person name="Summersgill H."/>
            <person name="Thelus R."/>
            <person name="Thornton R.D."/>
            <person name="Trejos Z.Y."/>
            <person name="Usmani K."/>
            <person name="Vattathil S."/>
            <person name="Villasana D."/>
            <person name="Walker D.L."/>
            <person name="Wang S."/>
            <person name="Wang K."/>
            <person name="White C.S."/>
            <person name="Williams A.C."/>
            <person name="Williamson J."/>
            <person name="Wilson K."/>
            <person name="Woghiren I.O."/>
            <person name="Woodworth J.R."/>
            <person name="Worley K.C."/>
            <person name="Wright R.A."/>
            <person name="Wu W."/>
            <person name="Young L."/>
            <person name="Zhang L."/>
            <person name="Zhang J."/>
            <person name="Zhu Y."/>
            <person name="Muzny D.M."/>
            <person name="Weinstock G."/>
            <person name="Gibbs R.A."/>
        </authorList>
    </citation>
    <scope>NUCLEOTIDE SEQUENCE [LARGE SCALE GENOMIC DNA]</scope>
    <source>
        <strain evidence="17">LSR1</strain>
    </source>
</reference>
<organism evidence="16 17">
    <name type="scientific">Acyrthosiphon pisum</name>
    <name type="common">Pea aphid</name>
    <dbReference type="NCBI Taxonomy" id="7029"/>
    <lineage>
        <taxon>Eukaryota</taxon>
        <taxon>Metazoa</taxon>
        <taxon>Ecdysozoa</taxon>
        <taxon>Arthropoda</taxon>
        <taxon>Hexapoda</taxon>
        <taxon>Insecta</taxon>
        <taxon>Pterygota</taxon>
        <taxon>Neoptera</taxon>
        <taxon>Paraneoptera</taxon>
        <taxon>Hemiptera</taxon>
        <taxon>Sternorrhyncha</taxon>
        <taxon>Aphidomorpha</taxon>
        <taxon>Aphidoidea</taxon>
        <taxon>Aphididae</taxon>
        <taxon>Macrosiphini</taxon>
        <taxon>Acyrthosiphon</taxon>
    </lineage>
</organism>
<evidence type="ECO:0000256" key="4">
    <source>
        <dbReference type="ARBA" id="ARBA00020923"/>
    </source>
</evidence>
<keyword evidence="6" id="KW-0479">Metal-binding</keyword>
<keyword evidence="7 13" id="KW-0863">Zinc-finger</keyword>
<dbReference type="RefSeq" id="XP_016658906.1">
    <property type="nucleotide sequence ID" value="XM_016803417.1"/>
</dbReference>
<evidence type="ECO:0000256" key="2">
    <source>
        <dbReference type="ARBA" id="ARBA00004718"/>
    </source>
</evidence>
<dbReference type="InterPro" id="IPR004181">
    <property type="entry name" value="Znf_MIZ"/>
</dbReference>
<dbReference type="Gene3D" id="3.30.40.10">
    <property type="entry name" value="Zinc/RING finger domain, C3HC4 (zinc finger)"/>
    <property type="match status" value="1"/>
</dbReference>
<dbReference type="KEGG" id="api:100168684"/>
<feature type="domain" description="SP-RING-type" evidence="15">
    <location>
        <begin position="233"/>
        <end position="306"/>
    </location>
</feature>
<dbReference type="PANTHER" id="PTHR21330">
    <property type="entry name" value="E3 SUMO-PROTEIN LIGASE NSE2"/>
    <property type="match status" value="1"/>
</dbReference>
<keyword evidence="17" id="KW-1185">Reference proteome</keyword>
<evidence type="ECO:0000313" key="17">
    <source>
        <dbReference type="Proteomes" id="UP000007819"/>
    </source>
</evidence>
<evidence type="ECO:0000256" key="7">
    <source>
        <dbReference type="ARBA" id="ARBA00022771"/>
    </source>
</evidence>
<dbReference type="InterPro" id="IPR013083">
    <property type="entry name" value="Znf_RING/FYVE/PHD"/>
</dbReference>
<evidence type="ECO:0000256" key="13">
    <source>
        <dbReference type="PROSITE-ProRule" id="PRU00452"/>
    </source>
</evidence>
<dbReference type="PANTHER" id="PTHR21330:SF1">
    <property type="entry name" value="E3 SUMO-PROTEIN LIGASE NSE2"/>
    <property type="match status" value="1"/>
</dbReference>
<dbReference type="EnsemblMetazoa" id="XM_016803417.2">
    <property type="protein sequence ID" value="XP_016658906.1"/>
    <property type="gene ID" value="LOC100168684"/>
</dbReference>
<evidence type="ECO:0000256" key="9">
    <source>
        <dbReference type="ARBA" id="ARBA00022833"/>
    </source>
</evidence>
<evidence type="ECO:0000256" key="6">
    <source>
        <dbReference type="ARBA" id="ARBA00022723"/>
    </source>
</evidence>
<dbReference type="RefSeq" id="XP_001944211.2">
    <property type="nucleotide sequence ID" value="XM_001944176.4"/>
</dbReference>
<reference evidence="16" key="2">
    <citation type="submission" date="2022-06" db="UniProtKB">
        <authorList>
            <consortium name="EnsemblMetazoa"/>
        </authorList>
    </citation>
    <scope>IDENTIFICATION</scope>
</reference>
<dbReference type="GO" id="GO:0000724">
    <property type="term" value="P:double-strand break repair via homologous recombination"/>
    <property type="evidence" value="ECO:0007669"/>
    <property type="project" value="InterPro"/>
</dbReference>
<keyword evidence="9" id="KW-0862">Zinc</keyword>
<protein>
    <recommendedName>
        <fullName evidence="4">E3 SUMO-protein ligase NSE2</fullName>
    </recommendedName>
    <alternativeName>
        <fullName evidence="11">E3 SUMO-protein transferase NSE2</fullName>
    </alternativeName>
    <alternativeName>
        <fullName evidence="12">Non-structural maintenance of chromosomes element 2 homolog</fullName>
    </alternativeName>
</protein>
<evidence type="ECO:0000256" key="14">
    <source>
        <dbReference type="SAM" id="Coils"/>
    </source>
</evidence>
<name>A0A8R2H766_ACYPI</name>
<evidence type="ECO:0000256" key="8">
    <source>
        <dbReference type="ARBA" id="ARBA00022786"/>
    </source>
</evidence>
<dbReference type="GO" id="GO:0005634">
    <property type="term" value="C:nucleus"/>
    <property type="evidence" value="ECO:0007669"/>
    <property type="project" value="UniProtKB-SubCell"/>
</dbReference>
<dbReference type="PROSITE" id="PS51044">
    <property type="entry name" value="ZF_SP_RING"/>
    <property type="match status" value="1"/>
</dbReference>
<keyword evidence="10" id="KW-0539">Nucleus</keyword>
<dbReference type="EnsemblMetazoa" id="XM_001944176.5">
    <property type="protein sequence ID" value="XP_001944211.2"/>
    <property type="gene ID" value="LOC100168684"/>
</dbReference>
<dbReference type="GO" id="GO:0008270">
    <property type="term" value="F:zinc ion binding"/>
    <property type="evidence" value="ECO:0007669"/>
    <property type="project" value="UniProtKB-KW"/>
</dbReference>
<dbReference type="GO" id="GO:0016925">
    <property type="term" value="P:protein sumoylation"/>
    <property type="evidence" value="ECO:0007669"/>
    <property type="project" value="TreeGrafter"/>
</dbReference>
<evidence type="ECO:0000259" key="15">
    <source>
        <dbReference type="PROSITE" id="PS51044"/>
    </source>
</evidence>
<comment type="pathway">
    <text evidence="2">Protein modification; protein sumoylation.</text>
</comment>
<dbReference type="InterPro" id="IPR026846">
    <property type="entry name" value="Nse2(Mms21)"/>
</dbReference>
<dbReference type="Proteomes" id="UP000007819">
    <property type="component" value="Chromosome A1"/>
</dbReference>
<evidence type="ECO:0000256" key="3">
    <source>
        <dbReference type="ARBA" id="ARBA00008212"/>
    </source>
</evidence>
<evidence type="ECO:0000256" key="1">
    <source>
        <dbReference type="ARBA" id="ARBA00004123"/>
    </source>
</evidence>
<accession>A0A8R2H766</accession>
<keyword evidence="8" id="KW-0833">Ubl conjugation pathway</keyword>
<evidence type="ECO:0000256" key="12">
    <source>
        <dbReference type="ARBA" id="ARBA00032533"/>
    </source>
</evidence>
<evidence type="ECO:0000256" key="5">
    <source>
        <dbReference type="ARBA" id="ARBA00022679"/>
    </source>
</evidence>
<sequence length="306" mass="35370">MASNETKDDNVRTLNYDELDVYSKLEVKLKERNKIICRKEITLPCAHVEDTDLSDVLEASNIPSVRPNKHLEDNARAIGTLMDNIRKLKRTSEMEMDFVINEGRNNNDEISQTLAQLRQQSEKLFKNIIHTQVAFNECLSLTDSLENKVHIKNHTKLIEKTCKFDRGLESVIGCNKDELRRHIDKDLKIENVEEFKNAYNELAQGILTETYDAGVKTYKNHEHLLAIQQFNKPNEGLIAEELIVGKLDPYTKQPITKPIRNKVCKHIYDLESVNQMFQSKMFVSCPYIGCENKRFTKADLNISEIN</sequence>
<keyword evidence="14" id="KW-0175">Coiled coil</keyword>
<evidence type="ECO:0000313" key="16">
    <source>
        <dbReference type="EnsemblMetazoa" id="XP_016658906.1"/>
    </source>
</evidence>
<evidence type="ECO:0000256" key="10">
    <source>
        <dbReference type="ARBA" id="ARBA00023242"/>
    </source>
</evidence>
<evidence type="ECO:0000256" key="11">
    <source>
        <dbReference type="ARBA" id="ARBA00031731"/>
    </source>
</evidence>
<dbReference type="GeneID" id="100168684"/>